<comment type="caution">
    <text evidence="3">The sequence shown here is derived from an EMBL/GenBank/DDBJ whole genome shotgun (WGS) entry which is preliminary data.</text>
</comment>
<dbReference type="Pfam" id="PF13767">
    <property type="entry name" value="DUF4168"/>
    <property type="match status" value="1"/>
</dbReference>
<dbReference type="EMBL" id="QRGR01000006">
    <property type="protein sequence ID" value="RDV16037.1"/>
    <property type="molecule type" value="Genomic_DNA"/>
</dbReference>
<evidence type="ECO:0000313" key="4">
    <source>
        <dbReference type="Proteomes" id="UP000256708"/>
    </source>
</evidence>
<feature type="chain" id="PRO_5017646313" evidence="1">
    <location>
        <begin position="27"/>
        <end position="166"/>
    </location>
</feature>
<dbReference type="AlphaFoldDB" id="A0A3D8LF62"/>
<dbReference type="OrthoDB" id="838117at2"/>
<dbReference type="Proteomes" id="UP000256708">
    <property type="component" value="Unassembled WGS sequence"/>
</dbReference>
<dbReference type="InterPro" id="IPR025433">
    <property type="entry name" value="DUF4168"/>
</dbReference>
<feature type="signal peptide" evidence="1">
    <location>
        <begin position="1"/>
        <end position="26"/>
    </location>
</feature>
<reference evidence="4" key="1">
    <citation type="submission" date="2018-08" db="EMBL/GenBank/DDBJ databases">
        <authorList>
            <person name="Liu Z.-W."/>
            <person name="Du Z.-J."/>
        </authorList>
    </citation>
    <scope>NUCLEOTIDE SEQUENCE [LARGE SCALE GENOMIC DNA]</scope>
    <source>
        <strain evidence="4">H4X</strain>
    </source>
</reference>
<dbReference type="RefSeq" id="WP_115564750.1">
    <property type="nucleotide sequence ID" value="NZ_QRGR01000006.1"/>
</dbReference>
<feature type="domain" description="DUF4168" evidence="2">
    <location>
        <begin position="92"/>
        <end position="158"/>
    </location>
</feature>
<evidence type="ECO:0000313" key="3">
    <source>
        <dbReference type="EMBL" id="RDV16037.1"/>
    </source>
</evidence>
<evidence type="ECO:0000259" key="2">
    <source>
        <dbReference type="Pfam" id="PF13767"/>
    </source>
</evidence>
<sequence>MVLIKKGTIAATLLVASMSFGHAAFAQQETTPQTETQQQDAQEFSDADLEKFVAANSQVTEIQNESREALVNAIEEQDLTLDRFNELAKAHQQQQLQETAENPEEIAAFSNAAQQVVKIQPEAKEKSDEAIKEHGLTVEQYEAIMQAYEQDPAVKAKVQQLVVSDQ</sequence>
<keyword evidence="4" id="KW-1185">Reference proteome</keyword>
<protein>
    <submittedName>
        <fullName evidence="3">DUF4168 domain-containing protein</fullName>
    </submittedName>
</protein>
<proteinExistence type="predicted"/>
<name>A0A3D8LF62_9BACT</name>
<evidence type="ECO:0000256" key="1">
    <source>
        <dbReference type="SAM" id="SignalP"/>
    </source>
</evidence>
<keyword evidence="1" id="KW-0732">Signal</keyword>
<accession>A0A3D8LF62</accession>
<gene>
    <name evidence="3" type="ORF">DXT99_06635</name>
</gene>
<organism evidence="3 4">
    <name type="scientific">Pontibacter diazotrophicus</name>
    <dbReference type="NCBI Taxonomy" id="1400979"/>
    <lineage>
        <taxon>Bacteria</taxon>
        <taxon>Pseudomonadati</taxon>
        <taxon>Bacteroidota</taxon>
        <taxon>Cytophagia</taxon>
        <taxon>Cytophagales</taxon>
        <taxon>Hymenobacteraceae</taxon>
        <taxon>Pontibacter</taxon>
    </lineage>
</organism>